<gene>
    <name evidence="2" type="ORF">OLEA9_A003538</name>
</gene>
<evidence type="ECO:0000256" key="1">
    <source>
        <dbReference type="SAM" id="SignalP"/>
    </source>
</evidence>
<accession>A0A8S0SZV2</accession>
<dbReference type="Gene3D" id="3.90.550.10">
    <property type="entry name" value="Spore Coat Polysaccharide Biosynthesis Protein SpsA, Chain A"/>
    <property type="match status" value="1"/>
</dbReference>
<evidence type="ECO:0000313" key="2">
    <source>
        <dbReference type="EMBL" id="CAA2997312.1"/>
    </source>
</evidence>
<dbReference type="InterPro" id="IPR029044">
    <property type="entry name" value="Nucleotide-diphossugar_trans"/>
</dbReference>
<sequence>MAPSKNILPFLLLFLLLSLSTIFLFSLSPSSPRSQILPQFPTISTSNPGPNFTLLIKVLTFNRLSSLSRCLKSLAKAQYDGINKVHLHVYIDHFVQDSNYGSADLDQRLNLSKEILDFVDGFEWKFGEKFVHYRTSNAGLQAQWLEAWWPSSDHEFAFIVEDDLEVSPLYYRFLKSMILNYYYNASNFSPMIYGASLQRPRFVPGKHGNKMHLDSETHLFLYQLVGTWGQLLFPKHWKEFRLWYDIHKAKGMKPYLEGMVTNGWYKKMGERIWTPWFIKFIHSHGYFNFYTNFLQERALSVSHRDAGVNYGKTAGPDSYLLDENSNDLNSLKLHPLSDLKWYDFCFREVFTNRIVRSPDELRSILQSVQKMDTVIVISLYRISETIIWNFLCHIERLNIRNYIFIGPTSLFLLDLAKRGHPVIDADQFYNISKLAKSLKFQNSMDKLIKEILVKAFVTKKCLELGYSAWLLDANMIPLTRDLFLNSFEQTNDFVIGKSYRLLYVRSSSPVLKLWVDDFIREAATLVNTLRKDSVPHDSVFFYAVEKLWREKSVKYNSINETHLGIGINIAVANQSSLGTEKKFAFWSSETKLDIIQRQLVQLRLWVVDDESSCTAVVCHSS</sequence>
<comment type="caution">
    <text evidence="2">The sequence shown here is derived from an EMBL/GenBank/DDBJ whole genome shotgun (WGS) entry which is preliminary data.</text>
</comment>
<evidence type="ECO:0000313" key="3">
    <source>
        <dbReference type="Proteomes" id="UP000594638"/>
    </source>
</evidence>
<dbReference type="Proteomes" id="UP000594638">
    <property type="component" value="Unassembled WGS sequence"/>
</dbReference>
<organism evidence="2 3">
    <name type="scientific">Olea europaea subsp. europaea</name>
    <dbReference type="NCBI Taxonomy" id="158383"/>
    <lineage>
        <taxon>Eukaryota</taxon>
        <taxon>Viridiplantae</taxon>
        <taxon>Streptophyta</taxon>
        <taxon>Embryophyta</taxon>
        <taxon>Tracheophyta</taxon>
        <taxon>Spermatophyta</taxon>
        <taxon>Magnoliopsida</taxon>
        <taxon>eudicotyledons</taxon>
        <taxon>Gunneridae</taxon>
        <taxon>Pentapetalae</taxon>
        <taxon>asterids</taxon>
        <taxon>lamiids</taxon>
        <taxon>Lamiales</taxon>
        <taxon>Oleaceae</taxon>
        <taxon>Oleeae</taxon>
        <taxon>Olea</taxon>
    </lineage>
</organism>
<keyword evidence="1" id="KW-0732">Signal</keyword>
<dbReference type="Gramene" id="OE9A003538T1">
    <property type="protein sequence ID" value="OE9A003538C1"/>
    <property type="gene ID" value="OE9A003538"/>
</dbReference>
<feature type="signal peptide" evidence="1">
    <location>
        <begin position="1"/>
        <end position="26"/>
    </location>
</feature>
<protein>
    <submittedName>
        <fullName evidence="2">Uncharacterized protein LOC111411916 isoform X1</fullName>
    </submittedName>
</protein>
<dbReference type="AlphaFoldDB" id="A0A8S0SZV2"/>
<dbReference type="PANTHER" id="PTHR33604">
    <property type="entry name" value="OSJNBA0004B13.7 PROTEIN"/>
    <property type="match status" value="1"/>
</dbReference>
<name>A0A8S0SZV2_OLEEU</name>
<keyword evidence="3" id="KW-1185">Reference proteome</keyword>
<reference evidence="2 3" key="1">
    <citation type="submission" date="2019-12" db="EMBL/GenBank/DDBJ databases">
        <authorList>
            <person name="Alioto T."/>
            <person name="Alioto T."/>
            <person name="Gomez Garrido J."/>
        </authorList>
    </citation>
    <scope>NUCLEOTIDE SEQUENCE [LARGE SCALE GENOMIC DNA]</scope>
</reference>
<dbReference type="OrthoDB" id="2020070at2759"/>
<dbReference type="EMBL" id="CACTIH010005550">
    <property type="protein sequence ID" value="CAA2997312.1"/>
    <property type="molecule type" value="Genomic_DNA"/>
</dbReference>
<feature type="chain" id="PRO_5035743561" evidence="1">
    <location>
        <begin position="27"/>
        <end position="621"/>
    </location>
</feature>
<dbReference type="SUPFAM" id="SSF53448">
    <property type="entry name" value="Nucleotide-diphospho-sugar transferases"/>
    <property type="match status" value="1"/>
</dbReference>
<proteinExistence type="predicted"/>
<dbReference type="PANTHER" id="PTHR33604:SF3">
    <property type="entry name" value="OSJNBA0004B13.7 PROTEIN"/>
    <property type="match status" value="1"/>
</dbReference>